<accession>A0A1G2END2</accession>
<comment type="caution">
    <text evidence="4">The sequence shown here is derived from an EMBL/GenBank/DDBJ whole genome shotgun (WGS) entry which is preliminary data.</text>
</comment>
<gene>
    <name evidence="4" type="ORF">A2427_00970</name>
</gene>
<name>A0A1G2END2_9BACT</name>
<proteinExistence type="predicted"/>
<dbReference type="InterPro" id="IPR016187">
    <property type="entry name" value="CTDL_fold"/>
</dbReference>
<evidence type="ECO:0000313" key="4">
    <source>
        <dbReference type="EMBL" id="OGZ26860.1"/>
    </source>
</evidence>
<dbReference type="InterPro" id="IPR016186">
    <property type="entry name" value="C-type_lectin-like/link_sf"/>
</dbReference>
<dbReference type="Proteomes" id="UP000176326">
    <property type="component" value="Unassembled WGS sequence"/>
</dbReference>
<dbReference type="InterPro" id="IPR018466">
    <property type="entry name" value="Kre9/Knh1-like_N"/>
</dbReference>
<reference evidence="4 5" key="1">
    <citation type="journal article" date="2016" name="Nat. Commun.">
        <title>Thousands of microbial genomes shed light on interconnected biogeochemical processes in an aquifer system.</title>
        <authorList>
            <person name="Anantharaman K."/>
            <person name="Brown C.T."/>
            <person name="Hug L.A."/>
            <person name="Sharon I."/>
            <person name="Castelle C.J."/>
            <person name="Probst A.J."/>
            <person name="Thomas B.C."/>
            <person name="Singh A."/>
            <person name="Wilkins M.J."/>
            <person name="Karaoz U."/>
            <person name="Brodie E.L."/>
            <person name="Williams K.H."/>
            <person name="Hubbard S.S."/>
            <person name="Banfield J.F."/>
        </authorList>
    </citation>
    <scope>NUCLEOTIDE SEQUENCE [LARGE SCALE GENOMIC DNA]</scope>
</reference>
<evidence type="ECO:0000256" key="1">
    <source>
        <dbReference type="ARBA" id="ARBA00022729"/>
    </source>
</evidence>
<dbReference type="SUPFAM" id="SSF56436">
    <property type="entry name" value="C-type lectin-like"/>
    <property type="match status" value="1"/>
</dbReference>
<keyword evidence="2" id="KW-1133">Transmembrane helix</keyword>
<evidence type="ECO:0000259" key="3">
    <source>
        <dbReference type="Pfam" id="PF10342"/>
    </source>
</evidence>
<protein>
    <recommendedName>
        <fullName evidence="3">Yeast cell wall synthesis Kre9/Knh1-like N-terminal domain-containing protein</fullName>
    </recommendedName>
</protein>
<keyword evidence="1" id="KW-0732">Signal</keyword>
<evidence type="ECO:0000313" key="5">
    <source>
        <dbReference type="Proteomes" id="UP000176326"/>
    </source>
</evidence>
<feature type="domain" description="Yeast cell wall synthesis Kre9/Knh1-like N-terminal" evidence="3">
    <location>
        <begin position="44"/>
        <end position="126"/>
    </location>
</feature>
<dbReference type="EMBL" id="MHMN01000054">
    <property type="protein sequence ID" value="OGZ26860.1"/>
    <property type="molecule type" value="Genomic_DNA"/>
</dbReference>
<dbReference type="Gene3D" id="3.10.100.10">
    <property type="entry name" value="Mannose-Binding Protein A, subunit A"/>
    <property type="match status" value="1"/>
</dbReference>
<evidence type="ECO:0000256" key="2">
    <source>
        <dbReference type="SAM" id="Phobius"/>
    </source>
</evidence>
<dbReference type="Pfam" id="PF10342">
    <property type="entry name" value="Kre9_KNH"/>
    <property type="match status" value="1"/>
</dbReference>
<sequence>MDEQKKFPFEKGLFLILIIGILVILAIAFYIFFGYASKKVLLVSPNGREVLEIGKTYEIKWSSRGVDKIGIVLFNGEEPEWIAENLNASDGSYQWTIQPGHAYGANFWIAVFDYPWRKGSKIDYSDGSLSITYPELSSCDALSVQNEWPYLPSDLPGVRFLFITPESFSGNLEGLEGADKKCQESAEKLGYEGKWVAFLGGEKDEETAVARLKSKDGIFVEASPSSNLLRGATCHRLIGNSFEQFLARIAGSEILNKEKLEDSFYSDLSNVWLGRIDSKTKKNCLFVDANFASLKEKYSYSSCCQNWTQGAKNVPGYSPEIKLDSSFASCYTPTGEFTYAVALGGFGIGISQESFSPYIGKYCNSEQKLICVQD</sequence>
<organism evidence="4 5">
    <name type="scientific">Candidatus Nealsonbacteria bacterium RIFOXYC1_FULL_40_7</name>
    <dbReference type="NCBI Taxonomy" id="1801678"/>
    <lineage>
        <taxon>Bacteria</taxon>
        <taxon>Candidatus Nealsoniibacteriota</taxon>
    </lineage>
</organism>
<feature type="transmembrane region" description="Helical" evidence="2">
    <location>
        <begin position="12"/>
        <end position="36"/>
    </location>
</feature>
<dbReference type="AlphaFoldDB" id="A0A1G2END2"/>
<keyword evidence="2" id="KW-0812">Transmembrane</keyword>
<keyword evidence="2" id="KW-0472">Membrane</keyword>